<evidence type="ECO:0000313" key="5">
    <source>
        <dbReference type="Proteomes" id="UP001164746"/>
    </source>
</evidence>
<dbReference type="PANTHER" id="PTHR11046">
    <property type="entry name" value="OLIGORIBONUCLEASE, MITOCHONDRIAL"/>
    <property type="match status" value="1"/>
</dbReference>
<sequence>MEKKFLKTKNDENRIMRFKHNIFNMVFMVGSAVFYHSADIADFLDNVHGTSNDLLKAVSLDIKEDLYLPGAKSHGLISKFITSPLWRFIEAPGHSLDMHTTFNTLINFLESAASDQSMTEHFMTGEKSPFETEVNEKDVVMKKLIENHRVDEIVMPLLQNIFIAIKQLLQRMIPEHLQVENFGSLVMNYAPNASILANEAYIMYSFNKHQNELTEDEKNQYIEESRKDGRKIRQTFKERTRVIQEKKLEQLRQKQVELERREAERIRKSEKLTNESKLQVEEGLNYMDYNKEVIYHDKTVYNLSKKDANGKYIKLDVEVLKQNLLLLVESVSDVETKVVKKGKIPLFVGKHIDHKFDDDKILRGEVINVVPGGNPAVYVFNLKEDYKKGDVQI</sequence>
<evidence type="ECO:0000256" key="3">
    <source>
        <dbReference type="SAM" id="Phobius"/>
    </source>
</evidence>
<feature type="transmembrane region" description="Helical" evidence="3">
    <location>
        <begin position="21"/>
        <end position="38"/>
    </location>
</feature>
<keyword evidence="1" id="KW-0378">Hydrolase</keyword>
<reference evidence="4" key="1">
    <citation type="submission" date="2022-11" db="EMBL/GenBank/DDBJ databases">
        <title>Centuries of genome instability and evolution in soft-shell clam transmissible cancer (bioRxiv).</title>
        <authorList>
            <person name="Hart S.F.M."/>
            <person name="Yonemitsu M.A."/>
            <person name="Giersch R.M."/>
            <person name="Beal B.F."/>
            <person name="Arriagada G."/>
            <person name="Davis B.W."/>
            <person name="Ostrander E.A."/>
            <person name="Goff S.P."/>
            <person name="Metzger M.J."/>
        </authorList>
    </citation>
    <scope>NUCLEOTIDE SEQUENCE</scope>
    <source>
        <strain evidence="4">MELC-2E11</strain>
        <tissue evidence="4">Siphon/mantle</tissue>
    </source>
</reference>
<feature type="non-terminal residue" evidence="4">
    <location>
        <position position="393"/>
    </location>
</feature>
<evidence type="ECO:0000256" key="1">
    <source>
        <dbReference type="ARBA" id="ARBA00022722"/>
    </source>
</evidence>
<keyword evidence="3" id="KW-0472">Membrane</keyword>
<accession>A0ABY7EBF5</accession>
<keyword evidence="3" id="KW-1133">Transmembrane helix</keyword>
<keyword evidence="3" id="KW-0812">Transmembrane</keyword>
<protein>
    <submittedName>
        <fullName evidence="4">Uncharacterized protein</fullName>
    </submittedName>
</protein>
<dbReference type="EMBL" id="CP111016">
    <property type="protein sequence ID" value="WAR06001.1"/>
    <property type="molecule type" value="Genomic_DNA"/>
</dbReference>
<feature type="coiled-coil region" evidence="2">
    <location>
        <begin position="241"/>
        <end position="268"/>
    </location>
</feature>
<evidence type="ECO:0000313" key="4">
    <source>
        <dbReference type="EMBL" id="WAR06001.1"/>
    </source>
</evidence>
<proteinExistence type="predicted"/>
<name>A0ABY7EBF5_MYAAR</name>
<dbReference type="InterPro" id="IPR022894">
    <property type="entry name" value="Oligoribonuclease"/>
</dbReference>
<evidence type="ECO:0000256" key="2">
    <source>
        <dbReference type="SAM" id="Coils"/>
    </source>
</evidence>
<keyword evidence="1" id="KW-0540">Nuclease</keyword>
<organism evidence="4 5">
    <name type="scientific">Mya arenaria</name>
    <name type="common">Soft-shell clam</name>
    <dbReference type="NCBI Taxonomy" id="6604"/>
    <lineage>
        <taxon>Eukaryota</taxon>
        <taxon>Metazoa</taxon>
        <taxon>Spiralia</taxon>
        <taxon>Lophotrochozoa</taxon>
        <taxon>Mollusca</taxon>
        <taxon>Bivalvia</taxon>
        <taxon>Autobranchia</taxon>
        <taxon>Heteroconchia</taxon>
        <taxon>Euheterodonta</taxon>
        <taxon>Imparidentia</taxon>
        <taxon>Neoheterodontei</taxon>
        <taxon>Myida</taxon>
        <taxon>Myoidea</taxon>
        <taxon>Myidae</taxon>
        <taxon>Mya</taxon>
    </lineage>
</organism>
<dbReference type="PANTHER" id="PTHR11046:SF25">
    <property type="match status" value="1"/>
</dbReference>
<dbReference type="Proteomes" id="UP001164746">
    <property type="component" value="Chromosome 5"/>
</dbReference>
<keyword evidence="5" id="KW-1185">Reference proteome</keyword>
<gene>
    <name evidence="4" type="ORF">MAR_021370</name>
</gene>
<keyword evidence="2" id="KW-0175">Coiled coil</keyword>